<dbReference type="Gene3D" id="3.10.450.10">
    <property type="match status" value="2"/>
</dbReference>
<dbReference type="PANTHER" id="PTHR47364">
    <property type="entry name" value="CYSTEINE PROTEINASE INHIBITOR 5"/>
    <property type="match status" value="1"/>
</dbReference>
<keyword evidence="2" id="KW-0732">Signal</keyword>
<dbReference type="CDD" id="cd00042">
    <property type="entry name" value="CY"/>
    <property type="match status" value="1"/>
</dbReference>
<evidence type="ECO:0000259" key="3">
    <source>
        <dbReference type="SMART" id="SM00043"/>
    </source>
</evidence>
<dbReference type="SMART" id="SM00043">
    <property type="entry name" value="CY"/>
    <property type="match status" value="1"/>
</dbReference>
<feature type="chain" id="PRO_5035285670" description="Cystatin domain-containing protein" evidence="2">
    <location>
        <begin position="23"/>
        <end position="224"/>
    </location>
</feature>
<dbReference type="PROSITE" id="PS00287">
    <property type="entry name" value="CYSTATIN"/>
    <property type="match status" value="1"/>
</dbReference>
<feature type="domain" description="Cystatin" evidence="3">
    <location>
        <begin position="129"/>
        <end position="218"/>
    </location>
</feature>
<evidence type="ECO:0000256" key="1">
    <source>
        <dbReference type="ARBA" id="ARBA00009403"/>
    </source>
</evidence>
<feature type="signal peptide" evidence="2">
    <location>
        <begin position="1"/>
        <end position="22"/>
    </location>
</feature>
<dbReference type="EMBL" id="CAKKLH010000127">
    <property type="protein sequence ID" value="CAH0104199.1"/>
    <property type="molecule type" value="Genomic_DNA"/>
</dbReference>
<dbReference type="InterPro" id="IPR000010">
    <property type="entry name" value="Cystatin_dom"/>
</dbReference>
<dbReference type="Pfam" id="PF16845">
    <property type="entry name" value="SQAPI"/>
    <property type="match status" value="1"/>
</dbReference>
<dbReference type="AlphaFoldDB" id="A0A8J2WH59"/>
<comment type="similarity">
    <text evidence="1">Belongs to the cystatin family.</text>
</comment>
<proteinExistence type="inferred from homology"/>
<dbReference type="Proteomes" id="UP000789390">
    <property type="component" value="Unassembled WGS sequence"/>
</dbReference>
<sequence>MAGFLISSILFLSFAGILIVSGAKLITEGQAGVFSAAKVDDVEVLKMADFATSVISTSSSSGPLVLVKIVKAEREGTNYKLLLELDYPDAAPNAVPLPCEVLVSHQPQTNSQKLVQLSCTPKRKTRQVTRDGGYKTIDVNDATVKEMALFAATAISDQSNSGPVTLVKIVKAETQTVAGTNFKMKLELNGVEGAIQCDVIVFYQRWSNTRKLSGSDCFPRIDPY</sequence>
<reference evidence="4" key="1">
    <citation type="submission" date="2021-11" db="EMBL/GenBank/DDBJ databases">
        <authorList>
            <person name="Schell T."/>
        </authorList>
    </citation>
    <scope>NUCLEOTIDE SEQUENCE</scope>
    <source>
        <strain evidence="4">M5</strain>
    </source>
</reference>
<evidence type="ECO:0000256" key="2">
    <source>
        <dbReference type="SAM" id="SignalP"/>
    </source>
</evidence>
<dbReference type="SUPFAM" id="SSF54403">
    <property type="entry name" value="Cystatin/monellin"/>
    <property type="match status" value="2"/>
</dbReference>
<protein>
    <recommendedName>
        <fullName evidence="3">Cystatin domain-containing protein</fullName>
    </recommendedName>
</protein>
<accession>A0A8J2WH59</accession>
<keyword evidence="5" id="KW-1185">Reference proteome</keyword>
<dbReference type="PANTHER" id="PTHR47364:SF2">
    <property type="entry name" value="CYSTEINE PROTEINASE INHIBITOR 5"/>
    <property type="match status" value="1"/>
</dbReference>
<evidence type="ECO:0000313" key="4">
    <source>
        <dbReference type="EMBL" id="CAH0104199.1"/>
    </source>
</evidence>
<dbReference type="OrthoDB" id="6357437at2759"/>
<dbReference type="InterPro" id="IPR018073">
    <property type="entry name" value="Prot_inh_cystat_CS"/>
</dbReference>
<evidence type="ECO:0000313" key="5">
    <source>
        <dbReference type="Proteomes" id="UP000789390"/>
    </source>
</evidence>
<gene>
    <name evidence="4" type="ORF">DGAL_LOCUS6918</name>
</gene>
<comment type="caution">
    <text evidence="4">The sequence shown here is derived from an EMBL/GenBank/DDBJ whole genome shotgun (WGS) entry which is preliminary data.</text>
</comment>
<dbReference type="InterPro" id="IPR046350">
    <property type="entry name" value="Cystatin_sf"/>
</dbReference>
<name>A0A8J2WH59_9CRUS</name>
<organism evidence="4 5">
    <name type="scientific">Daphnia galeata</name>
    <dbReference type="NCBI Taxonomy" id="27404"/>
    <lineage>
        <taxon>Eukaryota</taxon>
        <taxon>Metazoa</taxon>
        <taxon>Ecdysozoa</taxon>
        <taxon>Arthropoda</taxon>
        <taxon>Crustacea</taxon>
        <taxon>Branchiopoda</taxon>
        <taxon>Diplostraca</taxon>
        <taxon>Cladocera</taxon>
        <taxon>Anomopoda</taxon>
        <taxon>Daphniidae</taxon>
        <taxon>Daphnia</taxon>
    </lineage>
</organism>
<dbReference type="GO" id="GO:0004869">
    <property type="term" value="F:cysteine-type endopeptidase inhibitor activity"/>
    <property type="evidence" value="ECO:0007669"/>
    <property type="project" value="InterPro"/>
</dbReference>